<evidence type="ECO:0000313" key="1">
    <source>
        <dbReference type="EMBL" id="QMV43536.1"/>
    </source>
</evidence>
<name>A0A7G5C2V2_9BACL</name>
<reference evidence="1 2" key="1">
    <citation type="submission" date="2019-07" db="EMBL/GenBank/DDBJ databases">
        <authorList>
            <person name="Kim J.K."/>
            <person name="Cheong H.-M."/>
            <person name="Choi Y."/>
            <person name="Hwang K.J."/>
            <person name="Lee S."/>
            <person name="Choi C."/>
        </authorList>
    </citation>
    <scope>NUCLEOTIDE SEQUENCE [LARGE SCALE GENOMIC DNA]</scope>
    <source>
        <strain evidence="1 2">KS 22</strain>
    </source>
</reference>
<proteinExistence type="predicted"/>
<dbReference type="RefSeq" id="WP_182299771.1">
    <property type="nucleotide sequence ID" value="NZ_CP041969.1"/>
</dbReference>
<keyword evidence="2" id="KW-1185">Reference proteome</keyword>
<gene>
    <name evidence="1" type="ORF">FPL14_21905</name>
</gene>
<evidence type="ECO:0008006" key="3">
    <source>
        <dbReference type="Google" id="ProtNLM"/>
    </source>
</evidence>
<organism evidence="1 2">
    <name type="scientific">Cohnella cholangitidis</name>
    <dbReference type="NCBI Taxonomy" id="2598458"/>
    <lineage>
        <taxon>Bacteria</taxon>
        <taxon>Bacillati</taxon>
        <taxon>Bacillota</taxon>
        <taxon>Bacilli</taxon>
        <taxon>Bacillales</taxon>
        <taxon>Paenibacillaceae</taxon>
        <taxon>Cohnella</taxon>
    </lineage>
</organism>
<accession>A0A7G5C2V2</accession>
<dbReference type="EMBL" id="CP041969">
    <property type="protein sequence ID" value="QMV43536.1"/>
    <property type="molecule type" value="Genomic_DNA"/>
</dbReference>
<dbReference type="Proteomes" id="UP000515679">
    <property type="component" value="Chromosome"/>
</dbReference>
<sequence>MNELHGHFKFIKRAKDWLDPGDYLPDFAGFHVHNGIKLDPRPRSCLFLFFIDTECEPCGDSLNTLYKMLSEYDLPVTILVSTPDADKFEVLKDAFDGMADVHRYSLKEMRAHFRTGATPWGYGINSVGQIITSSVCGNRAEFLRLVQPFRGLIGEVG</sequence>
<protein>
    <recommendedName>
        <fullName evidence="3">Thioredoxin domain-containing protein</fullName>
    </recommendedName>
</protein>
<dbReference type="AlphaFoldDB" id="A0A7G5C2V2"/>
<evidence type="ECO:0000313" key="2">
    <source>
        <dbReference type="Proteomes" id="UP000515679"/>
    </source>
</evidence>
<dbReference type="KEGG" id="cchl:FPL14_21905"/>